<keyword evidence="2" id="KW-1185">Reference proteome</keyword>
<protein>
    <recommendedName>
        <fullName evidence="3">Nucleoside 2-deoxyribosyltransferase</fullName>
    </recommendedName>
</protein>
<dbReference type="EMBL" id="CP015772">
    <property type="protein sequence ID" value="ANH84172.1"/>
    <property type="molecule type" value="Genomic_DNA"/>
</dbReference>
<dbReference type="Gene3D" id="3.40.50.450">
    <property type="match status" value="1"/>
</dbReference>
<dbReference type="KEGG" id="nia:A8C56_23130"/>
<gene>
    <name evidence="1" type="ORF">A8C56_23130</name>
</gene>
<reference evidence="1 2" key="1">
    <citation type="submission" date="2016-05" db="EMBL/GenBank/DDBJ databases">
        <title>Niabella ginsenosidivorans BS26 whole genome sequencing.</title>
        <authorList>
            <person name="Im W.T."/>
            <person name="Siddiqi M.Z."/>
        </authorList>
    </citation>
    <scope>NUCLEOTIDE SEQUENCE [LARGE SCALE GENOMIC DNA]</scope>
    <source>
        <strain evidence="1 2">BS26</strain>
    </source>
</reference>
<dbReference type="Pfam" id="PF15891">
    <property type="entry name" value="Nuc_deoxyri_tr2"/>
    <property type="match status" value="1"/>
</dbReference>
<organism evidence="1 2">
    <name type="scientific">Niabella ginsenosidivorans</name>
    <dbReference type="NCBI Taxonomy" id="1176587"/>
    <lineage>
        <taxon>Bacteria</taxon>
        <taxon>Pseudomonadati</taxon>
        <taxon>Bacteroidota</taxon>
        <taxon>Chitinophagia</taxon>
        <taxon>Chitinophagales</taxon>
        <taxon>Chitinophagaceae</taxon>
        <taxon>Niabella</taxon>
    </lineage>
</organism>
<dbReference type="InterPro" id="IPR039470">
    <property type="entry name" value="Nuc_deoxyri_tr2"/>
</dbReference>
<dbReference type="Proteomes" id="UP000077667">
    <property type="component" value="Chromosome"/>
</dbReference>
<evidence type="ECO:0000313" key="2">
    <source>
        <dbReference type="Proteomes" id="UP000077667"/>
    </source>
</evidence>
<evidence type="ECO:0000313" key="1">
    <source>
        <dbReference type="EMBL" id="ANH84172.1"/>
    </source>
</evidence>
<evidence type="ECO:0008006" key="3">
    <source>
        <dbReference type="Google" id="ProtNLM"/>
    </source>
</evidence>
<sequence length="151" mass="17546">MIQSPALIPEQDKRVKIFLAGSIDMGRSENWQKKVIQQLAGVEGIILNPRRDDWDKSWKPVSTDTNFRRQVEWELDALEKADMILMYFEPASQSPITLLELGLYARSKKIMVVCPEGFWRKGNVDIVCERYGIKQYKTVDEMLGQLKKQLQ</sequence>
<dbReference type="AlphaFoldDB" id="A0A1A9IBQ8"/>
<name>A0A1A9IBQ8_9BACT</name>
<accession>A0A1A9IBQ8</accession>
<proteinExistence type="predicted"/>
<dbReference type="STRING" id="1176587.A8C56_23130"/>